<feature type="signal peptide" evidence="1">
    <location>
        <begin position="1"/>
        <end position="25"/>
    </location>
</feature>
<protein>
    <recommendedName>
        <fullName evidence="4">Lipoprotein SmpA/OmlA domain-containing protein</fullName>
    </recommendedName>
</protein>
<dbReference type="EMBL" id="PSNX01000002">
    <property type="protein sequence ID" value="PPE67775.1"/>
    <property type="molecule type" value="Genomic_DNA"/>
</dbReference>
<sequence length="168" mass="18166">MTSIQGLKAAALGAGVLLLAGCAGYGPGPLASGATEAEVVARMGAPTGDHVGPDGKRRLEFARGPYGRHTYMVDLDGQGRMRSWEQVLTENHFNAVPVGASRAEVLYSLGRPSEVISIPRRNELVWSYRYESPFCQWFQVSLDRTSDKVTSTGYGVDPLCDGDKEFPD</sequence>
<evidence type="ECO:0000256" key="1">
    <source>
        <dbReference type="SAM" id="SignalP"/>
    </source>
</evidence>
<evidence type="ECO:0000313" key="3">
    <source>
        <dbReference type="Proteomes" id="UP000238605"/>
    </source>
</evidence>
<name>A0A2S5SYC8_9BURK</name>
<evidence type="ECO:0008006" key="4">
    <source>
        <dbReference type="Google" id="ProtNLM"/>
    </source>
</evidence>
<accession>A0A2S5SYC8</accession>
<dbReference type="RefSeq" id="WP_104300713.1">
    <property type="nucleotide sequence ID" value="NZ_PSNX01000002.1"/>
</dbReference>
<evidence type="ECO:0000313" key="2">
    <source>
        <dbReference type="EMBL" id="PPE67775.1"/>
    </source>
</evidence>
<dbReference type="Proteomes" id="UP000238605">
    <property type="component" value="Unassembled WGS sequence"/>
</dbReference>
<feature type="chain" id="PRO_5015479495" description="Lipoprotein SmpA/OmlA domain-containing protein" evidence="1">
    <location>
        <begin position="26"/>
        <end position="168"/>
    </location>
</feature>
<proteinExistence type="predicted"/>
<reference evidence="2 3" key="1">
    <citation type="submission" date="2018-02" db="EMBL/GenBank/DDBJ databases">
        <title>Reclassifiation of [Polyangium] brachysporum DSM 7029 as Guopingzhaonella breviflexa gen. nov., sp. nov., a member of the family Comamonadaceae.</title>
        <authorList>
            <person name="Tang B."/>
        </authorList>
    </citation>
    <scope>NUCLEOTIDE SEQUENCE [LARGE SCALE GENOMIC DNA]</scope>
    <source>
        <strain evidence="2 3">BCRC 80649</strain>
    </source>
</reference>
<dbReference type="AlphaFoldDB" id="A0A2S5SYC8"/>
<keyword evidence="3" id="KW-1185">Reference proteome</keyword>
<dbReference type="OrthoDB" id="8962020at2"/>
<organism evidence="2 3">
    <name type="scientific">Caldimonas caldifontis</name>
    <dbReference type="NCBI Taxonomy" id="1452508"/>
    <lineage>
        <taxon>Bacteria</taxon>
        <taxon>Pseudomonadati</taxon>
        <taxon>Pseudomonadota</taxon>
        <taxon>Betaproteobacteria</taxon>
        <taxon>Burkholderiales</taxon>
        <taxon>Sphaerotilaceae</taxon>
        <taxon>Caldimonas</taxon>
    </lineage>
</organism>
<comment type="caution">
    <text evidence="2">The sequence shown here is derived from an EMBL/GenBank/DDBJ whole genome shotgun (WGS) entry which is preliminary data.</text>
</comment>
<keyword evidence="1" id="KW-0732">Signal</keyword>
<gene>
    <name evidence="2" type="ORF">C1704_02615</name>
</gene>